<dbReference type="GO" id="GO:0004672">
    <property type="term" value="F:protein kinase activity"/>
    <property type="evidence" value="ECO:0007669"/>
    <property type="project" value="InterPro"/>
</dbReference>
<dbReference type="PROSITE" id="PS50011">
    <property type="entry name" value="PROTEIN_KINASE_DOM"/>
    <property type="match status" value="1"/>
</dbReference>
<evidence type="ECO:0000259" key="1">
    <source>
        <dbReference type="PROSITE" id="PS50011"/>
    </source>
</evidence>
<sequence length="110" mass="12471">MLFVQILCYIISVHRDPKPNNTLLSVPDASGRVRAKIADFGLSKAIKTGRVSVSRALGRRETWGWMSPYFSIPSPLETHGRARFCTKPQRSSVYRIQKKECRSKGLFSQT</sequence>
<proteinExistence type="predicted"/>
<dbReference type="InterPro" id="IPR011009">
    <property type="entry name" value="Kinase-like_dom_sf"/>
</dbReference>
<evidence type="ECO:0000313" key="2">
    <source>
        <dbReference type="EMBL" id="DBA11587.1"/>
    </source>
</evidence>
<accession>A0AA48SFE9</accession>
<reference evidence="2" key="1">
    <citation type="journal article" date="2023" name="Front. Mar. Sci.">
        <title>Tracing the invertebrate herpesviruses in the global sequence datasets.</title>
        <authorList>
            <person name="Rosani U."/>
            <person name="Gaia M."/>
            <person name="Delmont T.O."/>
            <person name="Krupovic M."/>
        </authorList>
    </citation>
    <scope>NUCLEOTIDE SEQUENCE</scope>
    <source>
        <strain evidence="2">MalacoHV2/Med/2018 153</strain>
    </source>
</reference>
<dbReference type="GO" id="GO:0005524">
    <property type="term" value="F:ATP binding"/>
    <property type="evidence" value="ECO:0007669"/>
    <property type="project" value="InterPro"/>
</dbReference>
<dbReference type="SUPFAM" id="SSF56112">
    <property type="entry name" value="Protein kinase-like (PK-like)"/>
    <property type="match status" value="1"/>
</dbReference>
<organism evidence="2">
    <name type="scientific">Malaco herpesvirus 2</name>
    <dbReference type="NCBI Taxonomy" id="3031798"/>
    <lineage>
        <taxon>Viruses</taxon>
        <taxon>Duplodnaviria</taxon>
        <taxon>Heunggongvirae</taxon>
        <taxon>Peploviricota</taxon>
        <taxon>Herviviricetes</taxon>
        <taxon>Herpesvirales</taxon>
        <taxon>Malacoherpesviridae</taxon>
    </lineage>
</organism>
<dbReference type="Gene3D" id="1.10.510.10">
    <property type="entry name" value="Transferase(Phosphotransferase) domain 1"/>
    <property type="match status" value="1"/>
</dbReference>
<dbReference type="EMBL" id="BK063061">
    <property type="protein sequence ID" value="DBA11587.1"/>
    <property type="molecule type" value="Genomic_DNA"/>
</dbReference>
<name>A0AA48SFE9_9VIRU</name>
<feature type="domain" description="Protein kinase" evidence="1">
    <location>
        <begin position="1"/>
        <end position="110"/>
    </location>
</feature>
<protein>
    <submittedName>
        <fullName evidence="2">ORF47</fullName>
    </submittedName>
</protein>
<reference evidence="2" key="2">
    <citation type="submission" date="2023-01" db="EMBL/GenBank/DDBJ databases">
        <authorList>
            <person name="Rosani U."/>
            <person name="Delmont T.O."/>
            <person name="Gaia M."/>
            <person name="Krupovic M."/>
        </authorList>
    </citation>
    <scope>NUCLEOTIDE SEQUENCE</scope>
    <source>
        <strain evidence="2">MalacoHV2/Med/2018 153</strain>
    </source>
</reference>
<dbReference type="InterPro" id="IPR000719">
    <property type="entry name" value="Prot_kinase_dom"/>
</dbReference>